<protein>
    <recommendedName>
        <fullName evidence="5 7">5-formyltetrahydrofolate cyclo-ligase</fullName>
        <ecNumber evidence="5 7">6.3.3.2</ecNumber>
    </recommendedName>
</protein>
<evidence type="ECO:0000256" key="2">
    <source>
        <dbReference type="ARBA" id="ARBA00022741"/>
    </source>
</evidence>
<organism evidence="9 10">
    <name type="scientific">Tilletiopsis washingtonensis</name>
    <dbReference type="NCBI Taxonomy" id="58919"/>
    <lineage>
        <taxon>Eukaryota</taxon>
        <taxon>Fungi</taxon>
        <taxon>Dikarya</taxon>
        <taxon>Basidiomycota</taxon>
        <taxon>Ustilaginomycotina</taxon>
        <taxon>Exobasidiomycetes</taxon>
        <taxon>Entylomatales</taxon>
        <taxon>Entylomatales incertae sedis</taxon>
        <taxon>Tilletiopsis</taxon>
    </lineage>
</organism>
<keyword evidence="2 6" id="KW-0547">Nucleotide-binding</keyword>
<dbReference type="STRING" id="58919.A0A316Z8Z3"/>
<gene>
    <name evidence="9" type="ORF">FA09DRAFT_338485</name>
</gene>
<dbReference type="Pfam" id="PF01812">
    <property type="entry name" value="5-FTHF_cyc-lig"/>
    <property type="match status" value="1"/>
</dbReference>
<dbReference type="SUPFAM" id="SSF100950">
    <property type="entry name" value="NagB/RpiA/CoA transferase-like"/>
    <property type="match status" value="1"/>
</dbReference>
<dbReference type="EC" id="6.3.3.2" evidence="5 7"/>
<evidence type="ECO:0000313" key="9">
    <source>
        <dbReference type="EMBL" id="PWN98051.1"/>
    </source>
</evidence>
<keyword evidence="7" id="KW-0460">Magnesium</keyword>
<feature type="binding site" evidence="6">
    <location>
        <begin position="157"/>
        <end position="165"/>
    </location>
    <ligand>
        <name>ATP</name>
        <dbReference type="ChEBI" id="CHEBI:30616"/>
    </ligand>
</feature>
<keyword evidence="9" id="KW-0808">Transferase</keyword>
<dbReference type="InterPro" id="IPR037171">
    <property type="entry name" value="NagB/RpiA_transferase-like"/>
</dbReference>
<dbReference type="GO" id="GO:0035999">
    <property type="term" value="P:tetrahydrofolate interconversion"/>
    <property type="evidence" value="ECO:0007669"/>
    <property type="project" value="TreeGrafter"/>
</dbReference>
<dbReference type="PANTHER" id="PTHR23407">
    <property type="entry name" value="ATPASE INHIBITOR/5-FORMYLTETRAHYDROFOLATE CYCLO-LIGASE"/>
    <property type="match status" value="1"/>
</dbReference>
<feature type="binding site" evidence="6">
    <location>
        <begin position="8"/>
        <end position="12"/>
    </location>
    <ligand>
        <name>ATP</name>
        <dbReference type="ChEBI" id="CHEBI:30616"/>
    </ligand>
</feature>
<dbReference type="RefSeq" id="XP_025598330.1">
    <property type="nucleotide sequence ID" value="XM_025744108.1"/>
</dbReference>
<dbReference type="OrthoDB" id="2015992at2759"/>
<evidence type="ECO:0000313" key="10">
    <source>
        <dbReference type="Proteomes" id="UP000245946"/>
    </source>
</evidence>
<keyword evidence="3 6" id="KW-0067">ATP-binding</keyword>
<dbReference type="PIRSF" id="PIRSF006806">
    <property type="entry name" value="FTHF_cligase"/>
    <property type="match status" value="1"/>
</dbReference>
<dbReference type="Proteomes" id="UP000245946">
    <property type="component" value="Unassembled WGS sequence"/>
</dbReference>
<name>A0A316Z8Z3_9BASI</name>
<evidence type="ECO:0000256" key="6">
    <source>
        <dbReference type="PIRSR" id="PIRSR006806-1"/>
    </source>
</evidence>
<dbReference type="GO" id="GO:0046872">
    <property type="term" value="F:metal ion binding"/>
    <property type="evidence" value="ECO:0007669"/>
    <property type="project" value="UniProtKB-KW"/>
</dbReference>
<dbReference type="GO" id="GO:0005739">
    <property type="term" value="C:mitochondrion"/>
    <property type="evidence" value="ECO:0007669"/>
    <property type="project" value="TreeGrafter"/>
</dbReference>
<evidence type="ECO:0000256" key="1">
    <source>
        <dbReference type="ARBA" id="ARBA00010638"/>
    </source>
</evidence>
<comment type="similarity">
    <text evidence="1 7">Belongs to the 5-formyltetrahydrofolate cyclo-ligase family.</text>
</comment>
<dbReference type="PANTHER" id="PTHR23407:SF1">
    <property type="entry name" value="5-FORMYLTETRAHYDROFOLATE CYCLO-LIGASE"/>
    <property type="match status" value="1"/>
</dbReference>
<dbReference type="InterPro" id="IPR002698">
    <property type="entry name" value="FTHF_cligase"/>
</dbReference>
<feature type="signal peptide" evidence="8">
    <location>
        <begin position="1"/>
        <end position="28"/>
    </location>
</feature>
<dbReference type="GO" id="GO:0016740">
    <property type="term" value="F:transferase activity"/>
    <property type="evidence" value="ECO:0007669"/>
    <property type="project" value="UniProtKB-KW"/>
</dbReference>
<keyword evidence="10" id="KW-1185">Reference proteome</keyword>
<evidence type="ECO:0000256" key="5">
    <source>
        <dbReference type="ARBA" id="ARBA00038966"/>
    </source>
</evidence>
<dbReference type="Gene3D" id="3.40.50.10420">
    <property type="entry name" value="NagB/RpiA/CoA transferase-like"/>
    <property type="match status" value="1"/>
</dbReference>
<comment type="catalytic activity">
    <reaction evidence="4 7">
        <text>(6S)-5-formyl-5,6,7,8-tetrahydrofolate + ATP = (6R)-5,10-methenyltetrahydrofolate + ADP + phosphate</text>
        <dbReference type="Rhea" id="RHEA:10488"/>
        <dbReference type="ChEBI" id="CHEBI:30616"/>
        <dbReference type="ChEBI" id="CHEBI:43474"/>
        <dbReference type="ChEBI" id="CHEBI:57455"/>
        <dbReference type="ChEBI" id="CHEBI:57457"/>
        <dbReference type="ChEBI" id="CHEBI:456216"/>
        <dbReference type="EC" id="6.3.3.2"/>
    </reaction>
</comment>
<evidence type="ECO:0000256" key="3">
    <source>
        <dbReference type="ARBA" id="ARBA00022840"/>
    </source>
</evidence>
<keyword evidence="8" id="KW-0732">Signal</keyword>
<feature type="chain" id="PRO_5016266286" description="5-formyltetrahydrofolate cyclo-ligase" evidence="8">
    <location>
        <begin position="29"/>
        <end position="229"/>
    </location>
</feature>
<dbReference type="EMBL" id="KZ819292">
    <property type="protein sequence ID" value="PWN98051.1"/>
    <property type="molecule type" value="Genomic_DNA"/>
</dbReference>
<dbReference type="GO" id="GO:0009396">
    <property type="term" value="P:folic acid-containing compound biosynthetic process"/>
    <property type="evidence" value="ECO:0007669"/>
    <property type="project" value="TreeGrafter"/>
</dbReference>
<reference evidence="9 10" key="1">
    <citation type="journal article" date="2018" name="Mol. Biol. Evol.">
        <title>Broad Genomic Sampling Reveals a Smut Pathogenic Ancestry of the Fungal Clade Ustilaginomycotina.</title>
        <authorList>
            <person name="Kijpornyongpan T."/>
            <person name="Mondo S.J."/>
            <person name="Barry K."/>
            <person name="Sandor L."/>
            <person name="Lee J."/>
            <person name="Lipzen A."/>
            <person name="Pangilinan J."/>
            <person name="LaButti K."/>
            <person name="Hainaut M."/>
            <person name="Henrissat B."/>
            <person name="Grigoriev I.V."/>
            <person name="Spatafora J.W."/>
            <person name="Aime M.C."/>
        </authorList>
    </citation>
    <scope>NUCLEOTIDE SEQUENCE [LARGE SCALE GENOMIC DNA]</scope>
    <source>
        <strain evidence="9 10">MCA 4186</strain>
    </source>
</reference>
<accession>A0A316Z8Z3</accession>
<feature type="binding site" evidence="6">
    <location>
        <position position="54"/>
    </location>
    <ligand>
        <name>substrate</name>
    </ligand>
</feature>
<keyword evidence="7" id="KW-0479">Metal-binding</keyword>
<dbReference type="GO" id="GO:0005524">
    <property type="term" value="F:ATP binding"/>
    <property type="evidence" value="ECO:0007669"/>
    <property type="project" value="UniProtKB-KW"/>
</dbReference>
<evidence type="ECO:0000256" key="7">
    <source>
        <dbReference type="RuleBase" id="RU361279"/>
    </source>
</evidence>
<dbReference type="AlphaFoldDB" id="A0A316Z8Z3"/>
<dbReference type="GO" id="GO:0030272">
    <property type="term" value="F:5-formyltetrahydrofolate cyclo-ligase activity"/>
    <property type="evidence" value="ECO:0007669"/>
    <property type="project" value="UniProtKB-EC"/>
</dbReference>
<dbReference type="NCBIfam" id="TIGR02727">
    <property type="entry name" value="MTHFS_bact"/>
    <property type="match status" value="1"/>
</dbReference>
<dbReference type="InterPro" id="IPR024185">
    <property type="entry name" value="FTHF_cligase-like_sf"/>
</dbReference>
<comment type="cofactor">
    <cofactor evidence="7">
        <name>Mg(2+)</name>
        <dbReference type="ChEBI" id="CHEBI:18420"/>
    </cofactor>
</comment>
<sequence length="229" mass="23996">MSTLRLQKRALRRTLLATLGALAPAALAEQSGAVAAHLFATAAWTRARAVGVFVGAAGEVATDAVVRRGLAEGKHIYIPHFTLAPADAAAPAQKSFAPDMRMLRLHDVAAFEALKENAFGIREFAAAGAEMLEARDADPPMDLVLVPGVAFDHACCRLGHGKGYYDRYLSSLAAHHASRSMPAPLLVGLALAPQLLRPGEAVPTDAHDLPLDAVVHPAGVVPRADGRAV</sequence>
<feature type="binding site" evidence="6">
    <location>
        <position position="59"/>
    </location>
    <ligand>
        <name>substrate</name>
    </ligand>
</feature>
<dbReference type="GeneID" id="37271652"/>
<evidence type="ECO:0000256" key="4">
    <source>
        <dbReference type="ARBA" id="ARBA00036539"/>
    </source>
</evidence>
<evidence type="ECO:0000256" key="8">
    <source>
        <dbReference type="SAM" id="SignalP"/>
    </source>
</evidence>
<proteinExistence type="inferred from homology"/>